<protein>
    <submittedName>
        <fullName evidence="3">DUF5641 domain-containing protein</fullName>
    </submittedName>
</protein>
<sequence>MDDMSSMPLRPIDFLQGNLKYSIHSSNYSRDEEAYDPDLIQRIKWTAEYLTALRDTHKINYKQRRHRTSIPEIGEIVLIENELLPRGQWSIGKMIHIIIMIVEQIEFASVYKQFCVLLEDVRKCVNSPVHFPDNVEESRLYARELVSDYKKYRITMSSLEDVLEKKGNEYRRSVDNAIINNPQLQEKVQLYVEKTQTECPYPDKLSEAVHLDCALKLMLQAIDSMGFQVQPLSHRHETKHRHSSGENSPNVPHHNTDHNTTGNPFMTADEVREGTADKQWSMNELIKLMRYPEFGNKDNNLASVIQLIHSIAPEYFQDIKMNLRDFKNINNIHIVGDSKDEDLIKSIRSAKIKCDETCNPTYPSVVGLHSVGHFIYVLFLVCIVQQCTSETANLINCIKGGFHVHDIQGTAELCVQNQCETIKDITSNIRFLLPHYPNQRQIPIRLRKFAGNE</sequence>
<keyword evidence="2" id="KW-1185">Reference proteome</keyword>
<dbReference type="AlphaFoldDB" id="A0A1I7WXN8"/>
<name>A0A1I7WXN8_HETBA</name>
<proteinExistence type="predicted"/>
<dbReference type="Proteomes" id="UP000095283">
    <property type="component" value="Unplaced"/>
</dbReference>
<organism evidence="2 3">
    <name type="scientific">Heterorhabditis bacteriophora</name>
    <name type="common">Entomopathogenic nematode worm</name>
    <dbReference type="NCBI Taxonomy" id="37862"/>
    <lineage>
        <taxon>Eukaryota</taxon>
        <taxon>Metazoa</taxon>
        <taxon>Ecdysozoa</taxon>
        <taxon>Nematoda</taxon>
        <taxon>Chromadorea</taxon>
        <taxon>Rhabditida</taxon>
        <taxon>Rhabditina</taxon>
        <taxon>Rhabditomorpha</taxon>
        <taxon>Strongyloidea</taxon>
        <taxon>Heterorhabditidae</taxon>
        <taxon>Heterorhabditis</taxon>
    </lineage>
</organism>
<evidence type="ECO:0000313" key="3">
    <source>
        <dbReference type="WBParaSite" id="Hba_09930"/>
    </source>
</evidence>
<dbReference type="WBParaSite" id="Hba_09930">
    <property type="protein sequence ID" value="Hba_09930"/>
    <property type="gene ID" value="Hba_09930"/>
</dbReference>
<accession>A0A1I7WXN8</accession>
<reference evidence="3" key="1">
    <citation type="submission" date="2016-11" db="UniProtKB">
        <authorList>
            <consortium name="WormBaseParasite"/>
        </authorList>
    </citation>
    <scope>IDENTIFICATION</scope>
</reference>
<feature type="region of interest" description="Disordered" evidence="1">
    <location>
        <begin position="232"/>
        <end position="264"/>
    </location>
</feature>
<evidence type="ECO:0000313" key="2">
    <source>
        <dbReference type="Proteomes" id="UP000095283"/>
    </source>
</evidence>
<evidence type="ECO:0000256" key="1">
    <source>
        <dbReference type="SAM" id="MobiDB-lite"/>
    </source>
</evidence>